<sequence>MSLKQIAFSAACILMLAGCGNDSTKDATNSSSTIDDGEKSSTEIVQKNEVEQQAETKQIDEGKVVTPPVESTQKSESTDQESNDETETTEPIGKKDDATSTVSSGKADGTTKQKQQTNEANDESGGFSVVDGQVSAAVNIPQQDEQEILSAFQEYIDAFNAKDIKRYEKVLATSPQGFDLAEDLTSTKTIFANYDIHRTVENVTITDYSATSAFVYADIIIEVKQDNNEAKDEGKQLTQFIKEDGQWRVTSLQAIGNATNAQ</sequence>
<feature type="region of interest" description="Disordered" evidence="1">
    <location>
        <begin position="22"/>
        <end position="128"/>
    </location>
</feature>
<name>A0A2U3AML3_9BACL</name>
<dbReference type="InterPro" id="IPR032710">
    <property type="entry name" value="NTF2-like_dom_sf"/>
</dbReference>
<dbReference type="Gene3D" id="3.10.450.50">
    <property type="match status" value="1"/>
</dbReference>
<reference evidence="3 4" key="1">
    <citation type="submission" date="2018-05" db="EMBL/GenBank/DDBJ databases">
        <title>Kurthia sibirica genome sequence.</title>
        <authorList>
            <person name="Maclea K.S."/>
            <person name="Goen A.E."/>
        </authorList>
    </citation>
    <scope>NUCLEOTIDE SEQUENCE [LARGE SCALE GENOMIC DNA]</scope>
    <source>
        <strain evidence="3 4">ATCC 49154</strain>
    </source>
</reference>
<organism evidence="3 4">
    <name type="scientific">Kurthia sibirica</name>
    <dbReference type="NCBI Taxonomy" id="202750"/>
    <lineage>
        <taxon>Bacteria</taxon>
        <taxon>Bacillati</taxon>
        <taxon>Bacillota</taxon>
        <taxon>Bacilli</taxon>
        <taxon>Bacillales</taxon>
        <taxon>Caryophanaceae</taxon>
        <taxon>Kurthia</taxon>
    </lineage>
</organism>
<feature type="compositionally biased region" description="Acidic residues" evidence="1">
    <location>
        <begin position="78"/>
        <end position="88"/>
    </location>
</feature>
<dbReference type="Pfam" id="PF14534">
    <property type="entry name" value="DUF4440"/>
    <property type="match status" value="1"/>
</dbReference>
<feature type="compositionally biased region" description="Polar residues" evidence="1">
    <location>
        <begin position="99"/>
        <end position="119"/>
    </location>
</feature>
<protein>
    <recommendedName>
        <fullName evidence="2">DUF4440 domain-containing protein</fullName>
    </recommendedName>
</protein>
<keyword evidence="4" id="KW-1185">Reference proteome</keyword>
<gene>
    <name evidence="3" type="ORF">DEX24_06160</name>
</gene>
<evidence type="ECO:0000313" key="3">
    <source>
        <dbReference type="EMBL" id="PWI25783.1"/>
    </source>
</evidence>
<comment type="caution">
    <text evidence="3">The sequence shown here is derived from an EMBL/GenBank/DDBJ whole genome shotgun (WGS) entry which is preliminary data.</text>
</comment>
<dbReference type="SUPFAM" id="SSF54427">
    <property type="entry name" value="NTF2-like"/>
    <property type="match status" value="1"/>
</dbReference>
<feature type="compositionally biased region" description="Basic and acidic residues" evidence="1">
    <location>
        <begin position="36"/>
        <end position="50"/>
    </location>
</feature>
<dbReference type="Proteomes" id="UP000245938">
    <property type="component" value="Unassembled WGS sequence"/>
</dbReference>
<evidence type="ECO:0000313" key="4">
    <source>
        <dbReference type="Proteomes" id="UP000245938"/>
    </source>
</evidence>
<evidence type="ECO:0000256" key="1">
    <source>
        <dbReference type="SAM" id="MobiDB-lite"/>
    </source>
</evidence>
<proteinExistence type="predicted"/>
<feature type="domain" description="DUF4440" evidence="2">
    <location>
        <begin position="148"/>
        <end position="249"/>
    </location>
</feature>
<dbReference type="AlphaFoldDB" id="A0A2U3AML3"/>
<dbReference type="PROSITE" id="PS51257">
    <property type="entry name" value="PROKAR_LIPOPROTEIN"/>
    <property type="match status" value="1"/>
</dbReference>
<accession>A0A2U3AML3</accession>
<dbReference type="OrthoDB" id="2839093at2"/>
<dbReference type="RefSeq" id="WP_109305541.1">
    <property type="nucleotide sequence ID" value="NZ_BJUF01000049.1"/>
</dbReference>
<dbReference type="EMBL" id="QFVR01000006">
    <property type="protein sequence ID" value="PWI25783.1"/>
    <property type="molecule type" value="Genomic_DNA"/>
</dbReference>
<dbReference type="InterPro" id="IPR027843">
    <property type="entry name" value="DUF4440"/>
</dbReference>
<evidence type="ECO:0000259" key="2">
    <source>
        <dbReference type="Pfam" id="PF14534"/>
    </source>
</evidence>